<keyword evidence="1" id="KW-1133">Transmembrane helix</keyword>
<keyword evidence="1" id="KW-0472">Membrane</keyword>
<dbReference type="AlphaFoldDB" id="A0A7I8D8K3"/>
<gene>
    <name evidence="2" type="ORF">C12CBH8_16030</name>
</gene>
<evidence type="ECO:0000313" key="3">
    <source>
        <dbReference type="Proteomes" id="UP000593890"/>
    </source>
</evidence>
<keyword evidence="3" id="KW-1185">Reference proteome</keyword>
<proteinExistence type="predicted"/>
<evidence type="ECO:0000313" key="2">
    <source>
        <dbReference type="EMBL" id="BCI60964.1"/>
    </source>
</evidence>
<keyword evidence="1" id="KW-0812">Transmembrane</keyword>
<dbReference type="Proteomes" id="UP000593890">
    <property type="component" value="Chromosome"/>
</dbReference>
<dbReference type="RefSeq" id="WP_215532983.1">
    <property type="nucleotide sequence ID" value="NZ_AP023321.1"/>
</dbReference>
<sequence length="100" mass="11926">MTEKELRKEYNRVWKELRPRQHLAWLICYVEAWVPVFVVLIQLIGGVNDEKMTIIIICIVIFVILELISTVIMVAHMREWPKYLEANKERLQSSEESKKV</sequence>
<organism evidence="2 3">
    <name type="scientific">Solibaculum mannosilyticum</name>
    <dbReference type="NCBI Taxonomy" id="2780922"/>
    <lineage>
        <taxon>Bacteria</taxon>
        <taxon>Bacillati</taxon>
        <taxon>Bacillota</taxon>
        <taxon>Clostridia</taxon>
        <taxon>Eubacteriales</taxon>
        <taxon>Oscillospiraceae</taxon>
        <taxon>Solibaculum</taxon>
    </lineage>
</organism>
<accession>A0A7I8D8K3</accession>
<reference evidence="3" key="1">
    <citation type="submission" date="2020-07" db="EMBL/GenBank/DDBJ databases">
        <title>Complete genome sequencing of Clostridia bacterium strain 12CBH8.</title>
        <authorList>
            <person name="Sakamoto M."/>
            <person name="Murakami T."/>
            <person name="Mori H."/>
        </authorList>
    </citation>
    <scope>NUCLEOTIDE SEQUENCE [LARGE SCALE GENOMIC DNA]</scope>
    <source>
        <strain evidence="3">12CBH8</strain>
    </source>
</reference>
<feature type="transmembrane region" description="Helical" evidence="1">
    <location>
        <begin position="23"/>
        <end position="47"/>
    </location>
</feature>
<dbReference type="EMBL" id="AP023321">
    <property type="protein sequence ID" value="BCI60964.1"/>
    <property type="molecule type" value="Genomic_DNA"/>
</dbReference>
<name>A0A7I8D8K3_9FIRM</name>
<dbReference type="KEGG" id="sman:C12CBH8_16030"/>
<feature type="transmembrane region" description="Helical" evidence="1">
    <location>
        <begin position="53"/>
        <end position="75"/>
    </location>
</feature>
<evidence type="ECO:0000256" key="1">
    <source>
        <dbReference type="SAM" id="Phobius"/>
    </source>
</evidence>
<protein>
    <submittedName>
        <fullName evidence="2">Uncharacterized protein</fullName>
    </submittedName>
</protein>